<dbReference type="Proteomes" id="UP001732700">
    <property type="component" value="Chromosome 4A"/>
</dbReference>
<name>A0ACD5WA49_AVESA</name>
<protein>
    <submittedName>
        <fullName evidence="1">Uncharacterized protein</fullName>
    </submittedName>
</protein>
<evidence type="ECO:0000313" key="2">
    <source>
        <dbReference type="Proteomes" id="UP001732700"/>
    </source>
</evidence>
<sequence length="281" mass="31211">MQMDSYYSFQDDAHFFAAGIPGSPELQFADLIASLSEPLPEPARQSAFQYYRAAAGTSIRGGGNCNGNGNIHRRMMGMLGRMGQGTGDEELPPQQHQHQQQASAVESSRGFRHMMRERQRREKLSQSYADLYALVSSRSRGDKNSIVQSAATYIHELKAARDRLQRRSEELKAKILGHDAQQQCVRVQFEVDQPSSSVDSMIGALRSLKGMNVKTRGIRSTLAGHRLTTEINVETTIAACEVEKAVEEALQEVERKQLPADSDATFPGSGWPRTSHVQNVF</sequence>
<evidence type="ECO:0000313" key="1">
    <source>
        <dbReference type="EnsemblPlants" id="AVESA.00010b.r2.4AG0606300.1.CDS"/>
    </source>
</evidence>
<reference evidence="1" key="2">
    <citation type="submission" date="2025-09" db="UniProtKB">
        <authorList>
            <consortium name="EnsemblPlants"/>
        </authorList>
    </citation>
    <scope>IDENTIFICATION</scope>
</reference>
<reference evidence="1" key="1">
    <citation type="submission" date="2021-05" db="EMBL/GenBank/DDBJ databases">
        <authorList>
            <person name="Scholz U."/>
            <person name="Mascher M."/>
            <person name="Fiebig A."/>
        </authorList>
    </citation>
    <scope>NUCLEOTIDE SEQUENCE [LARGE SCALE GENOMIC DNA]</scope>
</reference>
<keyword evidence="2" id="KW-1185">Reference proteome</keyword>
<organism evidence="1 2">
    <name type="scientific">Avena sativa</name>
    <name type="common">Oat</name>
    <dbReference type="NCBI Taxonomy" id="4498"/>
    <lineage>
        <taxon>Eukaryota</taxon>
        <taxon>Viridiplantae</taxon>
        <taxon>Streptophyta</taxon>
        <taxon>Embryophyta</taxon>
        <taxon>Tracheophyta</taxon>
        <taxon>Spermatophyta</taxon>
        <taxon>Magnoliopsida</taxon>
        <taxon>Liliopsida</taxon>
        <taxon>Poales</taxon>
        <taxon>Poaceae</taxon>
        <taxon>BOP clade</taxon>
        <taxon>Pooideae</taxon>
        <taxon>Poodae</taxon>
        <taxon>Poeae</taxon>
        <taxon>Poeae Chloroplast Group 1 (Aveneae type)</taxon>
        <taxon>Aveninae</taxon>
        <taxon>Avena</taxon>
    </lineage>
</organism>
<accession>A0ACD5WA49</accession>
<proteinExistence type="predicted"/>
<dbReference type="EnsemblPlants" id="AVESA.00010b.r2.4AG0606300.1">
    <property type="protein sequence ID" value="AVESA.00010b.r2.4AG0606300.1.CDS"/>
    <property type="gene ID" value="AVESA.00010b.r2.4AG0606300"/>
</dbReference>